<accession>A0A562V451</accession>
<dbReference type="Proteomes" id="UP000321617">
    <property type="component" value="Unassembled WGS sequence"/>
</dbReference>
<comment type="caution">
    <text evidence="1">The sequence shown here is derived from an EMBL/GenBank/DDBJ whole genome shotgun (WGS) entry which is preliminary data.</text>
</comment>
<protein>
    <submittedName>
        <fullName evidence="1">Uncharacterized protein</fullName>
    </submittedName>
</protein>
<dbReference type="RefSeq" id="WP_147139965.1">
    <property type="nucleotide sequence ID" value="NZ_BAABIJ010000002.1"/>
</dbReference>
<organism evidence="1 2">
    <name type="scientific">Stackebrandtia albiflava</name>
    <dbReference type="NCBI Taxonomy" id="406432"/>
    <lineage>
        <taxon>Bacteria</taxon>
        <taxon>Bacillati</taxon>
        <taxon>Actinomycetota</taxon>
        <taxon>Actinomycetes</taxon>
        <taxon>Glycomycetales</taxon>
        <taxon>Glycomycetaceae</taxon>
        <taxon>Stackebrandtia</taxon>
    </lineage>
</organism>
<dbReference type="OrthoDB" id="5193323at2"/>
<name>A0A562V451_9ACTN</name>
<gene>
    <name evidence="1" type="ORF">LX16_3433</name>
</gene>
<proteinExistence type="predicted"/>
<evidence type="ECO:0000313" key="1">
    <source>
        <dbReference type="EMBL" id="TWJ12671.1"/>
    </source>
</evidence>
<reference evidence="1 2" key="1">
    <citation type="journal article" date="2013" name="Stand. Genomic Sci.">
        <title>Genomic Encyclopedia of Type Strains, Phase I: The one thousand microbial genomes (KMG-I) project.</title>
        <authorList>
            <person name="Kyrpides N.C."/>
            <person name="Woyke T."/>
            <person name="Eisen J.A."/>
            <person name="Garrity G."/>
            <person name="Lilburn T.G."/>
            <person name="Beck B.J."/>
            <person name="Whitman W.B."/>
            <person name="Hugenholtz P."/>
            <person name="Klenk H.P."/>
        </authorList>
    </citation>
    <scope>NUCLEOTIDE SEQUENCE [LARGE SCALE GENOMIC DNA]</scope>
    <source>
        <strain evidence="1 2">DSM 45044</strain>
    </source>
</reference>
<dbReference type="EMBL" id="VLLL01000006">
    <property type="protein sequence ID" value="TWJ12671.1"/>
    <property type="molecule type" value="Genomic_DNA"/>
</dbReference>
<sequence>MPPRDFSAEFDDLVARQLADVAPPTPGEPRIEVAPYEARFIEEALSGLEQTNGQCEGFDTVKGRLLRNLWIRGDGN</sequence>
<dbReference type="AlphaFoldDB" id="A0A562V451"/>
<keyword evidence="2" id="KW-1185">Reference proteome</keyword>
<evidence type="ECO:0000313" key="2">
    <source>
        <dbReference type="Proteomes" id="UP000321617"/>
    </source>
</evidence>